<dbReference type="KEGG" id="psuu:Psuf_051610"/>
<name>A0A6F8YPM6_9ACTN</name>
<sequence>MGTGAFLAAVFVAFAVVAFDAGVADRAAETRRRVLTEPSHTTVTPRSARARRIFFASAGVTAAASTDCVTSAEVSWPPARSAWAIRESVIERTSAPVWRGSVTNDLPEAMNERGRPVSTARREELSGFVGAPVSRAVRAVAVRVAVGSVNCNAVCGDHPAAHAGGAAPGAAARGLFEALTG</sequence>
<evidence type="ECO:0000313" key="1">
    <source>
        <dbReference type="EMBL" id="BCB87848.1"/>
    </source>
</evidence>
<dbReference type="EMBL" id="AP022871">
    <property type="protein sequence ID" value="BCB87848.1"/>
    <property type="molecule type" value="Genomic_DNA"/>
</dbReference>
<reference evidence="1 2" key="1">
    <citation type="submission" date="2020-03" db="EMBL/GenBank/DDBJ databases">
        <title>Whole genome shotgun sequence of Phytohabitans suffuscus NBRC 105367.</title>
        <authorList>
            <person name="Komaki H."/>
            <person name="Tamura T."/>
        </authorList>
    </citation>
    <scope>NUCLEOTIDE SEQUENCE [LARGE SCALE GENOMIC DNA]</scope>
    <source>
        <strain evidence="1 2">NBRC 105367</strain>
    </source>
</reference>
<protein>
    <submittedName>
        <fullName evidence="1">Uncharacterized protein</fullName>
    </submittedName>
</protein>
<accession>A0A6F8YPM6</accession>
<organism evidence="1 2">
    <name type="scientific">Phytohabitans suffuscus</name>
    <dbReference type="NCBI Taxonomy" id="624315"/>
    <lineage>
        <taxon>Bacteria</taxon>
        <taxon>Bacillati</taxon>
        <taxon>Actinomycetota</taxon>
        <taxon>Actinomycetes</taxon>
        <taxon>Micromonosporales</taxon>
        <taxon>Micromonosporaceae</taxon>
    </lineage>
</organism>
<proteinExistence type="predicted"/>
<keyword evidence="2" id="KW-1185">Reference proteome</keyword>
<reference evidence="1 2" key="2">
    <citation type="submission" date="2020-03" db="EMBL/GenBank/DDBJ databases">
        <authorList>
            <person name="Ichikawa N."/>
            <person name="Kimura A."/>
            <person name="Kitahashi Y."/>
            <person name="Uohara A."/>
        </authorList>
    </citation>
    <scope>NUCLEOTIDE SEQUENCE [LARGE SCALE GENOMIC DNA]</scope>
    <source>
        <strain evidence="1 2">NBRC 105367</strain>
    </source>
</reference>
<evidence type="ECO:0000313" key="2">
    <source>
        <dbReference type="Proteomes" id="UP000503011"/>
    </source>
</evidence>
<dbReference type="AlphaFoldDB" id="A0A6F8YPM6"/>
<dbReference type="Proteomes" id="UP000503011">
    <property type="component" value="Chromosome"/>
</dbReference>
<gene>
    <name evidence="1" type="ORF">Psuf_051610</name>
</gene>